<dbReference type="Proteomes" id="UP001327560">
    <property type="component" value="Chromosome 3"/>
</dbReference>
<dbReference type="CDD" id="cd01650">
    <property type="entry name" value="RT_nLTR_like"/>
    <property type="match status" value="1"/>
</dbReference>
<protein>
    <recommendedName>
        <fullName evidence="1">Reverse transcriptase domain-containing protein</fullName>
    </recommendedName>
</protein>
<sequence>MGVNETVWACHRDHENGFLLKVDFEKAFDSIGWNFVLSMLEARGFSALWIAWIRQVLDTESSILINGSVGLSFRHKRGVRQGNPISPFIFNLAVDCLSRLLSLASRNGLIEGVLSSRVEGGVTHFLFADDLMIFCSNKDGCLRNVMFLMKCFEITSGLKINLAKTEVVSLRGDRGAADQAAQLIGCHSSVLPLSYLGLPLRAGRPIRADWLRMIGKLDARLSSWQGKLLSRAGRLVLINSTISSLVAYLWSVFKVPGWVVNMIDKKRRKFFWSGTDATSSGRCLVRWDSITRPLEAGGLGILELRSHCSARRGGWIWKVMLGKSLLWVRLMDSLYGDFQSWNGANFLRKASPVWKDLRHLFEVMRLSSSFIVGDGRRIKLWTDCWANGECLAERFPSLFNRARLQNCSIFEARSIDPSGVVHWNIPFTSLVEAGILLQLGSALEAIKYAAGEDTFRWKWSSDGVFSARSLYRMLMFVHKDRLPTKARVVTKGFNIVGGKCTNGAA</sequence>
<proteinExistence type="predicted"/>
<evidence type="ECO:0000259" key="1">
    <source>
        <dbReference type="PROSITE" id="PS50878"/>
    </source>
</evidence>
<feature type="domain" description="Reverse transcriptase" evidence="1">
    <location>
        <begin position="1"/>
        <end position="200"/>
    </location>
</feature>
<evidence type="ECO:0000313" key="3">
    <source>
        <dbReference type="Proteomes" id="UP001327560"/>
    </source>
</evidence>
<organism evidence="2 3">
    <name type="scientific">Canna indica</name>
    <name type="common">Indian-shot</name>
    <dbReference type="NCBI Taxonomy" id="4628"/>
    <lineage>
        <taxon>Eukaryota</taxon>
        <taxon>Viridiplantae</taxon>
        <taxon>Streptophyta</taxon>
        <taxon>Embryophyta</taxon>
        <taxon>Tracheophyta</taxon>
        <taxon>Spermatophyta</taxon>
        <taxon>Magnoliopsida</taxon>
        <taxon>Liliopsida</taxon>
        <taxon>Zingiberales</taxon>
        <taxon>Cannaceae</taxon>
        <taxon>Canna</taxon>
    </lineage>
</organism>
<dbReference type="Pfam" id="PF00078">
    <property type="entry name" value="RVT_1"/>
    <property type="match status" value="1"/>
</dbReference>
<gene>
    <name evidence="2" type="ORF">Cni_G11423</name>
</gene>
<dbReference type="PANTHER" id="PTHR33116">
    <property type="entry name" value="REVERSE TRANSCRIPTASE ZINC-BINDING DOMAIN-CONTAINING PROTEIN-RELATED-RELATED"/>
    <property type="match status" value="1"/>
</dbReference>
<name>A0AAQ3K7S0_9LILI</name>
<accession>A0AAQ3K7S0</accession>
<dbReference type="EMBL" id="CP136892">
    <property type="protein sequence ID" value="WOL02704.1"/>
    <property type="molecule type" value="Genomic_DNA"/>
</dbReference>
<dbReference type="SUPFAM" id="SSF56672">
    <property type="entry name" value="DNA/RNA polymerases"/>
    <property type="match status" value="1"/>
</dbReference>
<dbReference type="AlphaFoldDB" id="A0AAQ3K7S0"/>
<keyword evidence="3" id="KW-1185">Reference proteome</keyword>
<dbReference type="InterPro" id="IPR000477">
    <property type="entry name" value="RT_dom"/>
</dbReference>
<evidence type="ECO:0000313" key="2">
    <source>
        <dbReference type="EMBL" id="WOL02704.1"/>
    </source>
</evidence>
<dbReference type="InterPro" id="IPR043502">
    <property type="entry name" value="DNA/RNA_pol_sf"/>
</dbReference>
<dbReference type="PROSITE" id="PS50878">
    <property type="entry name" value="RT_POL"/>
    <property type="match status" value="1"/>
</dbReference>
<reference evidence="2 3" key="1">
    <citation type="submission" date="2023-10" db="EMBL/GenBank/DDBJ databases">
        <title>Chromosome-scale genome assembly provides insights into flower coloration mechanisms of Canna indica.</title>
        <authorList>
            <person name="Li C."/>
        </authorList>
    </citation>
    <scope>NUCLEOTIDE SEQUENCE [LARGE SCALE GENOMIC DNA]</scope>
    <source>
        <tissue evidence="2">Flower</tissue>
    </source>
</reference>
<dbReference type="PANTHER" id="PTHR33116:SF78">
    <property type="entry name" value="OS12G0587133 PROTEIN"/>
    <property type="match status" value="1"/>
</dbReference>